<dbReference type="InterPro" id="IPR017932">
    <property type="entry name" value="GATase_2_dom"/>
</dbReference>
<dbReference type="GO" id="GO:0005524">
    <property type="term" value="F:ATP binding"/>
    <property type="evidence" value="ECO:0007669"/>
    <property type="project" value="UniProtKB-KW"/>
</dbReference>
<dbReference type="Pfam" id="PF00733">
    <property type="entry name" value="Asn_synthase"/>
    <property type="match status" value="1"/>
</dbReference>
<dbReference type="PANTHER" id="PTHR43284">
    <property type="entry name" value="ASPARAGINE SYNTHETASE (GLUTAMINE-HYDROLYZING)"/>
    <property type="match status" value="1"/>
</dbReference>
<dbReference type="EMBL" id="AODQ01000044">
    <property type="protein sequence ID" value="EMR02811.1"/>
    <property type="molecule type" value="Genomic_DNA"/>
</dbReference>
<dbReference type="InterPro" id="IPR014729">
    <property type="entry name" value="Rossmann-like_a/b/a_fold"/>
</dbReference>
<dbReference type="Gene3D" id="3.60.20.10">
    <property type="entry name" value="Glutamine Phosphoribosylpyrophosphate, subunit 1, domain 1"/>
    <property type="match status" value="1"/>
</dbReference>
<proteinExistence type="inferred from homology"/>
<name>M7N6G8_9BACT</name>
<dbReference type="InterPro" id="IPR006426">
    <property type="entry name" value="Asn_synth_AEB"/>
</dbReference>
<dbReference type="PATRIC" id="fig|1279009.4.peg.2048"/>
<keyword evidence="8" id="KW-0028">Amino-acid biosynthesis</keyword>
<dbReference type="Gene3D" id="3.40.50.620">
    <property type="entry name" value="HUPs"/>
    <property type="match status" value="1"/>
</dbReference>
<evidence type="ECO:0000256" key="8">
    <source>
        <dbReference type="PIRSR" id="PIRSR001589-1"/>
    </source>
</evidence>
<keyword evidence="5 9" id="KW-0067">ATP-binding</keyword>
<feature type="binding site" evidence="9">
    <location>
        <position position="291"/>
    </location>
    <ligand>
        <name>ATP</name>
        <dbReference type="ChEBI" id="CHEBI:30616"/>
    </ligand>
</feature>
<dbReference type="GO" id="GO:0006529">
    <property type="term" value="P:asparagine biosynthetic process"/>
    <property type="evidence" value="ECO:0007669"/>
    <property type="project" value="UniProtKB-KW"/>
</dbReference>
<dbReference type="CDD" id="cd01991">
    <property type="entry name" value="Asn_synthase_B_C"/>
    <property type="match status" value="1"/>
</dbReference>
<evidence type="ECO:0000256" key="1">
    <source>
        <dbReference type="ARBA" id="ARBA00005187"/>
    </source>
</evidence>
<dbReference type="eggNOG" id="COG0367">
    <property type="taxonomic scope" value="Bacteria"/>
</dbReference>
<comment type="pathway">
    <text evidence="1">Amino-acid biosynthesis; L-asparagine biosynthesis; L-asparagine from L-aspartate (L-Gln route): step 1/1.</text>
</comment>
<dbReference type="RefSeq" id="WP_009195414.1">
    <property type="nucleotide sequence ID" value="NZ_AODQ01000044.1"/>
</dbReference>
<evidence type="ECO:0000256" key="5">
    <source>
        <dbReference type="ARBA" id="ARBA00022840"/>
    </source>
</evidence>
<protein>
    <recommendedName>
        <fullName evidence="3">asparagine synthase (glutamine-hydrolyzing)</fullName>
        <ecNumber evidence="3">6.3.5.4</ecNumber>
    </recommendedName>
</protein>
<evidence type="ECO:0000259" key="11">
    <source>
        <dbReference type="PROSITE" id="PS51278"/>
    </source>
</evidence>
<feature type="active site" description="For GATase activity" evidence="8">
    <location>
        <position position="2"/>
    </location>
</feature>
<dbReference type="EC" id="6.3.5.4" evidence="3"/>
<keyword evidence="8" id="KW-0061">Asparagine biosynthesis</keyword>
<dbReference type="AlphaFoldDB" id="M7N6G8"/>
<evidence type="ECO:0000256" key="4">
    <source>
        <dbReference type="ARBA" id="ARBA00022741"/>
    </source>
</evidence>
<dbReference type="SUPFAM" id="SSF52402">
    <property type="entry name" value="Adenine nucleotide alpha hydrolases-like"/>
    <property type="match status" value="1"/>
</dbReference>
<dbReference type="GO" id="GO:0004066">
    <property type="term" value="F:asparagine synthase (glutamine-hydrolyzing) activity"/>
    <property type="evidence" value="ECO:0007669"/>
    <property type="project" value="UniProtKB-EC"/>
</dbReference>
<comment type="caution">
    <text evidence="12">The sequence shown here is derived from an EMBL/GenBank/DDBJ whole genome shotgun (WGS) entry which is preliminary data.</text>
</comment>
<dbReference type="CDD" id="cd00712">
    <property type="entry name" value="AsnB"/>
    <property type="match status" value="1"/>
</dbReference>
<evidence type="ECO:0000256" key="3">
    <source>
        <dbReference type="ARBA" id="ARBA00012737"/>
    </source>
</evidence>
<evidence type="ECO:0000313" key="13">
    <source>
        <dbReference type="Proteomes" id="UP000011910"/>
    </source>
</evidence>
<dbReference type="STRING" id="1279009.ADICEAN_02019"/>
<evidence type="ECO:0000256" key="10">
    <source>
        <dbReference type="PIRSR" id="PIRSR001589-3"/>
    </source>
</evidence>
<dbReference type="InterPro" id="IPR001962">
    <property type="entry name" value="Asn_synthase"/>
</dbReference>
<feature type="binding site" evidence="9">
    <location>
        <begin position="365"/>
        <end position="366"/>
    </location>
    <ligand>
        <name>ATP</name>
        <dbReference type="ChEBI" id="CHEBI:30616"/>
    </ligand>
</feature>
<dbReference type="NCBIfam" id="TIGR01536">
    <property type="entry name" value="asn_synth_AEB"/>
    <property type="match status" value="1"/>
</dbReference>
<dbReference type="PANTHER" id="PTHR43284:SF1">
    <property type="entry name" value="ASPARAGINE SYNTHETASE"/>
    <property type="match status" value="1"/>
</dbReference>
<dbReference type="GO" id="GO:0005829">
    <property type="term" value="C:cytosol"/>
    <property type="evidence" value="ECO:0007669"/>
    <property type="project" value="TreeGrafter"/>
</dbReference>
<feature type="domain" description="Glutamine amidotransferase type-2" evidence="11">
    <location>
        <begin position="2"/>
        <end position="213"/>
    </location>
</feature>
<feature type="site" description="Important for beta-aspartyl-AMP intermediate formation" evidence="10">
    <location>
        <position position="367"/>
    </location>
</feature>
<comment type="similarity">
    <text evidence="2">Belongs to the asparagine synthetase family.</text>
</comment>
<keyword evidence="4 9" id="KW-0547">Nucleotide-binding</keyword>
<evidence type="ECO:0000256" key="9">
    <source>
        <dbReference type="PIRSR" id="PIRSR001589-2"/>
    </source>
</evidence>
<dbReference type="SUPFAM" id="SSF56235">
    <property type="entry name" value="N-terminal nucleophile aminohydrolases (Ntn hydrolases)"/>
    <property type="match status" value="1"/>
</dbReference>
<dbReference type="PIRSF" id="PIRSF001589">
    <property type="entry name" value="Asn_synthetase_glu-h"/>
    <property type="match status" value="1"/>
</dbReference>
<evidence type="ECO:0000256" key="2">
    <source>
        <dbReference type="ARBA" id="ARBA00005752"/>
    </source>
</evidence>
<sequence length="633" mass="72490">MCGITGAYAFNEIGRISLIHLGQATDALAYRGPDDRGTHLGHFCGLGHRRLSILDPTPDGHQPMWDDSGRYALIFNGEIYNFRALRQELEAKGFAFHSQTDTEVLLKGYVAWGEALLPRLNGFFAFSVYDQQEESLFIARDRMGIKPLLWYRDDDRFVFASEMKSLLAYGLPRELNYEALHLYLQLNYVPAPHSLLQGVHKLLPGHSMLLKGGEVSIKQWWQVPYDPHKLNPLKLSYEQQQERLRELMDLSVQRRLVADVPLGAFLSGGIDSSVITALAARHVPKLNTFSIGYRDEPFFDETQYARLVADKHQTEHTVFSLSNHDLYEHLQEVLDYLDEPFADSSAIPVYILSKRTKKIATVALSGDGADELFSGYNKHQAFWRTLHPGAAEAGVSALLPLWKVLPKSRSGTLSNKIRQFQRFGEGMRLPLKERYWRWATFATEGESLQLLSPQSRQQLSEALYSQYKAELLQYLPEKGGINDILYTDVQLVLPGDMLTKVDLMSMANGLEVRVPFLDHEVVQFAFSLPADSKINGQMKKRIVQDAFRDLLPPELYQRPKRGFEVPLLKWFRTDLRSKIENHWLQDAFIEEQGIFDVTATRALKQQLFSSNPGDAHARIWALIVFQDWWKRMM</sequence>
<dbReference type="InterPro" id="IPR051786">
    <property type="entry name" value="ASN_synthetase/amidase"/>
</dbReference>
<gene>
    <name evidence="12" type="primary">asnB_2</name>
    <name evidence="12" type="ORF">ADICEAN_02019</name>
</gene>
<organism evidence="12 13">
    <name type="scientific">Cesiribacter andamanensis AMV16</name>
    <dbReference type="NCBI Taxonomy" id="1279009"/>
    <lineage>
        <taxon>Bacteria</taxon>
        <taxon>Pseudomonadati</taxon>
        <taxon>Bacteroidota</taxon>
        <taxon>Cytophagia</taxon>
        <taxon>Cytophagales</taxon>
        <taxon>Cesiribacteraceae</taxon>
        <taxon>Cesiribacter</taxon>
    </lineage>
</organism>
<keyword evidence="6 8" id="KW-0315">Glutamine amidotransferase</keyword>
<reference evidence="12 13" key="1">
    <citation type="journal article" date="2013" name="Genome Announc.">
        <title>Draft Genome Sequence of Cesiribacter andamanensis Strain AMV16T, Isolated from a Soil Sample from a Mud Volcano in the Andaman Islands, India.</title>
        <authorList>
            <person name="Shivaji S."/>
            <person name="Ara S."/>
            <person name="Begum Z."/>
            <person name="Srinivas T.N."/>
            <person name="Singh A."/>
            <person name="Kumar Pinnaka A."/>
        </authorList>
    </citation>
    <scope>NUCLEOTIDE SEQUENCE [LARGE SCALE GENOMIC DNA]</scope>
    <source>
        <strain evidence="12 13">AMV16</strain>
    </source>
</reference>
<keyword evidence="13" id="KW-1185">Reference proteome</keyword>
<dbReference type="Pfam" id="PF13537">
    <property type="entry name" value="GATase_7"/>
    <property type="match status" value="1"/>
</dbReference>
<dbReference type="OrthoDB" id="9763290at2"/>
<dbReference type="PROSITE" id="PS51278">
    <property type="entry name" value="GATASE_TYPE_2"/>
    <property type="match status" value="1"/>
</dbReference>
<accession>M7N6G8</accession>
<dbReference type="InterPro" id="IPR029055">
    <property type="entry name" value="Ntn_hydrolases_N"/>
</dbReference>
<comment type="catalytic activity">
    <reaction evidence="7">
        <text>L-aspartate + L-glutamine + ATP + H2O = L-asparagine + L-glutamate + AMP + diphosphate + H(+)</text>
        <dbReference type="Rhea" id="RHEA:12228"/>
        <dbReference type="ChEBI" id="CHEBI:15377"/>
        <dbReference type="ChEBI" id="CHEBI:15378"/>
        <dbReference type="ChEBI" id="CHEBI:29985"/>
        <dbReference type="ChEBI" id="CHEBI:29991"/>
        <dbReference type="ChEBI" id="CHEBI:30616"/>
        <dbReference type="ChEBI" id="CHEBI:33019"/>
        <dbReference type="ChEBI" id="CHEBI:58048"/>
        <dbReference type="ChEBI" id="CHEBI:58359"/>
        <dbReference type="ChEBI" id="CHEBI:456215"/>
        <dbReference type="EC" id="6.3.5.4"/>
    </reaction>
</comment>
<evidence type="ECO:0000256" key="6">
    <source>
        <dbReference type="ARBA" id="ARBA00022962"/>
    </source>
</evidence>
<evidence type="ECO:0000313" key="12">
    <source>
        <dbReference type="EMBL" id="EMR02811.1"/>
    </source>
</evidence>
<evidence type="ECO:0000256" key="7">
    <source>
        <dbReference type="ARBA" id="ARBA00048741"/>
    </source>
</evidence>
<feature type="binding site" evidence="9">
    <location>
        <position position="101"/>
    </location>
    <ligand>
        <name>L-glutamine</name>
        <dbReference type="ChEBI" id="CHEBI:58359"/>
    </ligand>
</feature>
<dbReference type="Proteomes" id="UP000011910">
    <property type="component" value="Unassembled WGS sequence"/>
</dbReference>
<keyword evidence="12" id="KW-0436">Ligase</keyword>
<dbReference type="InterPro" id="IPR033738">
    <property type="entry name" value="AsnB_N"/>
</dbReference>